<dbReference type="SUPFAM" id="SSF110997">
    <property type="entry name" value="Sporulation related repeat"/>
    <property type="match status" value="1"/>
</dbReference>
<feature type="domain" description="SPOR" evidence="1">
    <location>
        <begin position="79"/>
        <end position="149"/>
    </location>
</feature>
<dbReference type="Pfam" id="PF05036">
    <property type="entry name" value="SPOR"/>
    <property type="match status" value="2"/>
</dbReference>
<reference evidence="2 3" key="1">
    <citation type="submission" date="2018-11" db="EMBL/GenBank/DDBJ databases">
        <authorList>
            <person name="Jang G.I."/>
            <person name="Hwang C.Y."/>
        </authorList>
    </citation>
    <scope>NUCLEOTIDE SEQUENCE [LARGE SCALE GENOMIC DNA]</scope>
    <source>
        <strain evidence="2 3">SSM26</strain>
    </source>
</reference>
<gene>
    <name evidence="2" type="ORF">EF096_12935</name>
</gene>
<evidence type="ECO:0000313" key="2">
    <source>
        <dbReference type="EMBL" id="ROZ83387.1"/>
    </source>
</evidence>
<dbReference type="InterPro" id="IPR036680">
    <property type="entry name" value="SPOR-like_sf"/>
</dbReference>
<evidence type="ECO:0000259" key="1">
    <source>
        <dbReference type="Pfam" id="PF05036"/>
    </source>
</evidence>
<proteinExistence type="predicted"/>
<name>A0ABX9XG96_9PSED</name>
<accession>A0ABX9XG96</accession>
<feature type="domain" description="SPOR" evidence="1">
    <location>
        <begin position="159"/>
        <end position="215"/>
    </location>
</feature>
<dbReference type="RefSeq" id="WP_123890104.1">
    <property type="nucleotide sequence ID" value="NZ_RKKU01000016.1"/>
</dbReference>
<protein>
    <submittedName>
        <fullName evidence="2">SPOR domain-containing protein</fullName>
    </submittedName>
</protein>
<keyword evidence="3" id="KW-1185">Reference proteome</keyword>
<evidence type="ECO:0000313" key="3">
    <source>
        <dbReference type="Proteomes" id="UP000275199"/>
    </source>
</evidence>
<sequence>MRSLFLFLLLLNVLYALWQWQVGGWQVPATAGPVLEQPFRVTDSTVSDAAPLIQRDEARSGLQPATEFVTPVESTPALCVMLGTFANRAEADQLRQRLLALDVAAELVAREEVTTTDYWLVMAVSGGSKGALARLSALQERGVDSFLITRGDLAGNLSLGVFSQQDYAAARQAQLATEGYQVEIKAVEKTREQYLLQVPPRSRRLLDQAMLTRLRADFPSMQHQYQACDGVAKGSDIP</sequence>
<organism evidence="2 3">
    <name type="scientific">Pseudomonas neustonica</name>
    <dbReference type="NCBI Taxonomy" id="2487346"/>
    <lineage>
        <taxon>Bacteria</taxon>
        <taxon>Pseudomonadati</taxon>
        <taxon>Pseudomonadota</taxon>
        <taxon>Gammaproteobacteria</taxon>
        <taxon>Pseudomonadales</taxon>
        <taxon>Pseudomonadaceae</taxon>
        <taxon>Pseudomonas</taxon>
    </lineage>
</organism>
<dbReference type="EMBL" id="RKKU01000016">
    <property type="protein sequence ID" value="ROZ83387.1"/>
    <property type="molecule type" value="Genomic_DNA"/>
</dbReference>
<dbReference type="Proteomes" id="UP000275199">
    <property type="component" value="Unassembled WGS sequence"/>
</dbReference>
<dbReference type="InterPro" id="IPR007730">
    <property type="entry name" value="SPOR-like_dom"/>
</dbReference>
<comment type="caution">
    <text evidence="2">The sequence shown here is derived from an EMBL/GenBank/DDBJ whole genome shotgun (WGS) entry which is preliminary data.</text>
</comment>